<evidence type="ECO:0000256" key="1">
    <source>
        <dbReference type="ARBA" id="ARBA00006432"/>
    </source>
</evidence>
<evidence type="ECO:0000259" key="3">
    <source>
        <dbReference type="Pfam" id="PF00501"/>
    </source>
</evidence>
<dbReference type="InterPro" id="IPR042099">
    <property type="entry name" value="ANL_N_sf"/>
</dbReference>
<dbReference type="GO" id="GO:0031956">
    <property type="term" value="F:medium-chain fatty acid-CoA ligase activity"/>
    <property type="evidence" value="ECO:0007669"/>
    <property type="project" value="TreeGrafter"/>
</dbReference>
<dbReference type="SUPFAM" id="SSF56801">
    <property type="entry name" value="Acetyl-CoA synthetase-like"/>
    <property type="match status" value="1"/>
</dbReference>
<comment type="similarity">
    <text evidence="1">Belongs to the ATP-dependent AMP-binding enzyme family.</text>
</comment>
<dbReference type="AlphaFoldDB" id="A0A4Q9KBV8"/>
<dbReference type="Pfam" id="PF00501">
    <property type="entry name" value="AMP-binding"/>
    <property type="match status" value="1"/>
</dbReference>
<dbReference type="InterPro" id="IPR045851">
    <property type="entry name" value="AMP-bd_C_sf"/>
</dbReference>
<gene>
    <name evidence="4" type="ORF">ET989_12965</name>
</gene>
<evidence type="ECO:0000313" key="4">
    <source>
        <dbReference type="EMBL" id="TBT82874.1"/>
    </source>
</evidence>
<sequence length="374" mass="38320">MTDLAWGGGGTSAEAVHTLYDRLLAPGPVLVMAPTRAAFEASVARITQPLDGVDVVIQTSGSTDGTGRLVGLSRAALAASAHATHARLGGPGQWLTSLPVHSVAGFQVVRRSALAGHRPVVYAPAGGFDVDLFAAGIAALAPAVPHYLSMVPTQLYGVVAEAPELLAGFAAILVGGAALAPDLAARASAAGARIVRTYGSTETSGGCVYDGVPLDGVGVRVVEGRVHLGGPTLLTRYLESADQPFAADGWLVTNDVGTWDGARLSVLGRADDVLISGGVNVHPAPVEAALSALGGQWVVVGVPDERWGQRVVAVTDGVLPDRDAVRAATAYLAPAERPKDVLGLAPLPLRPTGKVDRRAVAEYAARRFVRGTNQ</sequence>
<dbReference type="PANTHER" id="PTHR43201:SF5">
    <property type="entry name" value="MEDIUM-CHAIN ACYL-COA LIGASE ACSF2, MITOCHONDRIAL"/>
    <property type="match status" value="1"/>
</dbReference>
<dbReference type="OrthoDB" id="9803968at2"/>
<keyword evidence="2" id="KW-0436">Ligase</keyword>
<proteinExistence type="inferred from homology"/>
<organism evidence="4 5">
    <name type="scientific">Propioniciclava sinopodophylli</name>
    <dbReference type="NCBI Taxonomy" id="1837344"/>
    <lineage>
        <taxon>Bacteria</taxon>
        <taxon>Bacillati</taxon>
        <taxon>Actinomycetota</taxon>
        <taxon>Actinomycetes</taxon>
        <taxon>Propionibacteriales</taxon>
        <taxon>Propionibacteriaceae</taxon>
        <taxon>Propioniciclava</taxon>
    </lineage>
</organism>
<dbReference type="Proteomes" id="UP000292373">
    <property type="component" value="Unassembled WGS sequence"/>
</dbReference>
<feature type="domain" description="AMP-dependent synthetase/ligase" evidence="3">
    <location>
        <begin position="55"/>
        <end position="211"/>
    </location>
</feature>
<dbReference type="InterPro" id="IPR000873">
    <property type="entry name" value="AMP-dep_synth/lig_dom"/>
</dbReference>
<evidence type="ECO:0000256" key="2">
    <source>
        <dbReference type="ARBA" id="ARBA00022598"/>
    </source>
</evidence>
<comment type="caution">
    <text evidence="4">The sequence shown here is derived from an EMBL/GenBank/DDBJ whole genome shotgun (WGS) entry which is preliminary data.</text>
</comment>
<reference evidence="4 5" key="1">
    <citation type="submission" date="2019-01" db="EMBL/GenBank/DDBJ databases">
        <title>Lactibacter flavus gen. nov., sp. nov., a novel bacterium of the family Propionibacteriaceae isolated from raw milk and dairy products.</title>
        <authorList>
            <person name="Huptas C."/>
            <person name="Wenning M."/>
            <person name="Breitenwieser F."/>
            <person name="Doll E."/>
            <person name="Von Neubeck M."/>
            <person name="Busse H.-J."/>
            <person name="Scherer S."/>
        </authorList>
    </citation>
    <scope>NUCLEOTIDE SEQUENCE [LARGE SCALE GENOMIC DNA]</scope>
    <source>
        <strain evidence="4 5">KCTC 33808</strain>
    </source>
</reference>
<keyword evidence="5" id="KW-1185">Reference proteome</keyword>
<name>A0A4Q9KBV8_9ACTN</name>
<dbReference type="EMBL" id="SDMQ01000016">
    <property type="protein sequence ID" value="TBT82874.1"/>
    <property type="molecule type" value="Genomic_DNA"/>
</dbReference>
<dbReference type="GO" id="GO:0006631">
    <property type="term" value="P:fatty acid metabolic process"/>
    <property type="evidence" value="ECO:0007669"/>
    <property type="project" value="TreeGrafter"/>
</dbReference>
<protein>
    <submittedName>
        <fullName evidence="4">AMP-dependent synthetase</fullName>
    </submittedName>
</protein>
<evidence type="ECO:0000313" key="5">
    <source>
        <dbReference type="Proteomes" id="UP000292373"/>
    </source>
</evidence>
<dbReference type="RefSeq" id="WP_131169676.1">
    <property type="nucleotide sequence ID" value="NZ_SDMQ01000016.1"/>
</dbReference>
<accession>A0A4Q9KBV8</accession>
<dbReference type="Gene3D" id="3.30.300.30">
    <property type="match status" value="1"/>
</dbReference>
<dbReference type="Gene3D" id="3.40.50.12780">
    <property type="entry name" value="N-terminal domain of ligase-like"/>
    <property type="match status" value="1"/>
</dbReference>
<dbReference type="PANTHER" id="PTHR43201">
    <property type="entry name" value="ACYL-COA SYNTHETASE"/>
    <property type="match status" value="1"/>
</dbReference>